<keyword evidence="14" id="KW-1185">Reference proteome</keyword>
<dbReference type="CDD" id="cd01347">
    <property type="entry name" value="ligand_gated_channel"/>
    <property type="match status" value="1"/>
</dbReference>
<dbReference type="Pfam" id="PF00593">
    <property type="entry name" value="TonB_dep_Rec_b-barrel"/>
    <property type="match status" value="1"/>
</dbReference>
<dbReference type="GO" id="GO:0015344">
    <property type="term" value="F:siderophore uptake transmembrane transporter activity"/>
    <property type="evidence" value="ECO:0007669"/>
    <property type="project" value="TreeGrafter"/>
</dbReference>
<evidence type="ECO:0000256" key="4">
    <source>
        <dbReference type="ARBA" id="ARBA00022692"/>
    </source>
</evidence>
<evidence type="ECO:0000256" key="9">
    <source>
        <dbReference type="RuleBase" id="RU003357"/>
    </source>
</evidence>
<keyword evidence="5 9" id="KW-0798">TonB box</keyword>
<evidence type="ECO:0000256" key="6">
    <source>
        <dbReference type="ARBA" id="ARBA00023136"/>
    </source>
</evidence>
<dbReference type="SUPFAM" id="SSF56935">
    <property type="entry name" value="Porins"/>
    <property type="match status" value="1"/>
</dbReference>
<keyword evidence="6 8" id="KW-0472">Membrane</keyword>
<dbReference type="GO" id="GO:0009279">
    <property type="term" value="C:cell outer membrane"/>
    <property type="evidence" value="ECO:0007669"/>
    <property type="project" value="UniProtKB-SubCell"/>
</dbReference>
<keyword evidence="3 8" id="KW-1134">Transmembrane beta strand</keyword>
<reference evidence="13 14" key="1">
    <citation type="submission" date="2019-02" db="EMBL/GenBank/DDBJ databases">
        <title>Closed genome of Sporomusa termitida DSM 4440.</title>
        <authorList>
            <person name="Poehlein A."/>
            <person name="Daniel R."/>
        </authorList>
    </citation>
    <scope>NUCLEOTIDE SEQUENCE [LARGE SCALE GENOMIC DNA]</scope>
    <source>
        <strain evidence="13 14">DSM 4440</strain>
    </source>
</reference>
<dbReference type="InterPro" id="IPR036942">
    <property type="entry name" value="Beta-barrel_TonB_sf"/>
</dbReference>
<organism evidence="13 14">
    <name type="scientific">Sporomusa termitida</name>
    <dbReference type="NCBI Taxonomy" id="2377"/>
    <lineage>
        <taxon>Bacteria</taxon>
        <taxon>Bacillati</taxon>
        <taxon>Bacillota</taxon>
        <taxon>Negativicutes</taxon>
        <taxon>Selenomonadales</taxon>
        <taxon>Sporomusaceae</taxon>
        <taxon>Sporomusa</taxon>
    </lineage>
</organism>
<evidence type="ECO:0000259" key="12">
    <source>
        <dbReference type="Pfam" id="PF07715"/>
    </source>
</evidence>
<keyword evidence="7 8" id="KW-0998">Cell outer membrane</keyword>
<dbReference type="KEGG" id="sted:SPTER_06600"/>
<dbReference type="PROSITE" id="PS52016">
    <property type="entry name" value="TONB_DEPENDENT_REC_3"/>
    <property type="match status" value="1"/>
</dbReference>
<feature type="domain" description="TonB-dependent receptor plug" evidence="12">
    <location>
        <begin position="63"/>
        <end position="149"/>
    </location>
</feature>
<dbReference type="InterPro" id="IPR012910">
    <property type="entry name" value="Plug_dom"/>
</dbReference>
<dbReference type="InterPro" id="IPR037066">
    <property type="entry name" value="Plug_dom_sf"/>
</dbReference>
<keyword evidence="2 8" id="KW-0813">Transport</keyword>
<evidence type="ECO:0000256" key="3">
    <source>
        <dbReference type="ARBA" id="ARBA00022452"/>
    </source>
</evidence>
<dbReference type="Proteomes" id="UP000320776">
    <property type="component" value="Chromosome"/>
</dbReference>
<evidence type="ECO:0000256" key="5">
    <source>
        <dbReference type="ARBA" id="ARBA00023077"/>
    </source>
</evidence>
<feature type="chain" id="PRO_5022196977" evidence="10">
    <location>
        <begin position="25"/>
        <end position="648"/>
    </location>
</feature>
<evidence type="ECO:0000313" key="13">
    <source>
        <dbReference type="EMBL" id="QDR79386.1"/>
    </source>
</evidence>
<evidence type="ECO:0000256" key="2">
    <source>
        <dbReference type="ARBA" id="ARBA00022448"/>
    </source>
</evidence>
<dbReference type="InterPro" id="IPR039426">
    <property type="entry name" value="TonB-dep_rcpt-like"/>
</dbReference>
<dbReference type="AlphaFoldDB" id="A0A517DQ35"/>
<evidence type="ECO:0000256" key="7">
    <source>
        <dbReference type="ARBA" id="ARBA00023237"/>
    </source>
</evidence>
<evidence type="ECO:0000259" key="11">
    <source>
        <dbReference type="Pfam" id="PF00593"/>
    </source>
</evidence>
<dbReference type="OrthoDB" id="9759247at2"/>
<dbReference type="Gene3D" id="2.40.170.20">
    <property type="entry name" value="TonB-dependent receptor, beta-barrel domain"/>
    <property type="match status" value="1"/>
</dbReference>
<protein>
    <submittedName>
        <fullName evidence="13">Vitamin B12 transporter BtuB</fullName>
    </submittedName>
</protein>
<comment type="similarity">
    <text evidence="8 9">Belongs to the TonB-dependent receptor family.</text>
</comment>
<gene>
    <name evidence="13" type="primary">btuB_5</name>
    <name evidence="13" type="ORF">SPTER_06600</name>
</gene>
<keyword evidence="4 8" id="KW-0812">Transmembrane</keyword>
<evidence type="ECO:0000256" key="1">
    <source>
        <dbReference type="ARBA" id="ARBA00004571"/>
    </source>
</evidence>
<dbReference type="PANTHER" id="PTHR30069:SF49">
    <property type="entry name" value="OUTER MEMBRANE PROTEIN C"/>
    <property type="match status" value="1"/>
</dbReference>
<dbReference type="NCBIfam" id="TIGR01778">
    <property type="entry name" value="TonB-copper"/>
    <property type="match status" value="1"/>
</dbReference>
<comment type="subcellular location">
    <subcellularLocation>
        <location evidence="1 8">Cell outer membrane</location>
        <topology evidence="1 8">Multi-pass membrane protein</topology>
    </subcellularLocation>
</comment>
<dbReference type="InterPro" id="IPR010100">
    <property type="entry name" value="TonB-dep_Cu_rcpt"/>
</dbReference>
<feature type="domain" description="TonB-dependent receptor-like beta-barrel" evidence="11">
    <location>
        <begin position="203"/>
        <end position="606"/>
    </location>
</feature>
<feature type="signal peptide" evidence="10">
    <location>
        <begin position="1"/>
        <end position="24"/>
    </location>
</feature>
<accession>A0A517DQ35</accession>
<dbReference type="PANTHER" id="PTHR30069">
    <property type="entry name" value="TONB-DEPENDENT OUTER MEMBRANE RECEPTOR"/>
    <property type="match status" value="1"/>
</dbReference>
<dbReference type="Gene3D" id="2.170.130.10">
    <property type="entry name" value="TonB-dependent receptor, plug domain"/>
    <property type="match status" value="1"/>
</dbReference>
<dbReference type="InterPro" id="IPR000531">
    <property type="entry name" value="Beta-barrel_TonB"/>
</dbReference>
<proteinExistence type="inferred from homology"/>
<sequence length="648" mass="70614">MKKVGTVVVSSLLLLAANTQPVLAAEGKKVTFTLAEIVVTAPAVSKPLLVETDPKSPRQPVPAADGGGYLKNIPGFSLSRQGGTGGDPVFRGLGGTRLNILLDDTYQFGGCPGRMDPTTAYIFPESYSKITILKGPETVKYGGGNIAGTVLFERNTERFDKAGIRISSSVLIGSAGRDDELLDIAAGDAAGYVRLIRTRANANDYEDGKGDKVHSFYTRNSLTGIFGWTPDADTVYEFTADTSDAQAAYAGKGMDGPKFDRNDYSVRFVKKNISPVVAGLEFKAFHNYIDHIMDNYSLRPRPGLMAMAMEVDRETNGGRLTADLILGEATTATVGLDYQRNAHRGRSNMGMGYGKWTRDLTFTNYGLFGEVKRQLNPHDRLLGGLRTDSLAVRQETAGVEAHNRTYGAFLRYEHDYKSAQATAYIGLGHAQRPADYWERRVNFFLKPEKNTQLDTGLIYRSGKLNTSLSLFYADINDFILFKNKKAAAENIDAAVYGGEVDFAYALNRRWTATASLAYVRGNNDTEHKPLAQIPPLEGTLALKYSADKLAGGLLWRGVRSQTRYDLNNGSEIGHDLGASSGFGILAANIAYKAGAQLIFAAGIDNLFDKDYAEFISRAGVPIPALGIDSSFRVNEPGRTVWVKASYNY</sequence>
<keyword evidence="10" id="KW-0732">Signal</keyword>
<evidence type="ECO:0000256" key="8">
    <source>
        <dbReference type="PROSITE-ProRule" id="PRU01360"/>
    </source>
</evidence>
<dbReference type="Pfam" id="PF07715">
    <property type="entry name" value="Plug"/>
    <property type="match status" value="1"/>
</dbReference>
<evidence type="ECO:0000256" key="10">
    <source>
        <dbReference type="SAM" id="SignalP"/>
    </source>
</evidence>
<dbReference type="EMBL" id="CP036259">
    <property type="protein sequence ID" value="QDR79386.1"/>
    <property type="molecule type" value="Genomic_DNA"/>
</dbReference>
<name>A0A517DQ35_9FIRM</name>
<evidence type="ECO:0000313" key="14">
    <source>
        <dbReference type="Proteomes" id="UP000320776"/>
    </source>
</evidence>
<dbReference type="GO" id="GO:0044718">
    <property type="term" value="P:siderophore transmembrane transport"/>
    <property type="evidence" value="ECO:0007669"/>
    <property type="project" value="TreeGrafter"/>
</dbReference>